<evidence type="ECO:0000313" key="13">
    <source>
        <dbReference type="Proteomes" id="UP000622448"/>
    </source>
</evidence>
<comment type="subcellular location">
    <subcellularLocation>
        <location evidence="1">Membrane</location>
        <topology evidence="1">Multi-pass membrane protein</topology>
    </subcellularLocation>
</comment>
<feature type="transmembrane region" description="Helical" evidence="10">
    <location>
        <begin position="117"/>
        <end position="136"/>
    </location>
</feature>
<feature type="transmembrane region" description="Helical" evidence="10">
    <location>
        <begin position="242"/>
        <end position="258"/>
    </location>
</feature>
<feature type="domain" description="Cation/H+ exchanger transmembrane" evidence="11">
    <location>
        <begin position="13"/>
        <end position="381"/>
    </location>
</feature>
<dbReference type="Proteomes" id="UP000622448">
    <property type="component" value="Unassembled WGS sequence"/>
</dbReference>
<comment type="caution">
    <text evidence="12">The sequence shown here is derived from an EMBL/GenBank/DDBJ whole genome shotgun (WGS) entry which is preliminary data.</text>
</comment>
<evidence type="ECO:0000259" key="11">
    <source>
        <dbReference type="Pfam" id="PF00999"/>
    </source>
</evidence>
<gene>
    <name evidence="12" type="ORF">H8S61_03895</name>
</gene>
<keyword evidence="13" id="KW-1185">Reference proteome</keyword>
<feature type="region of interest" description="Disordered" evidence="9">
    <location>
        <begin position="519"/>
        <end position="557"/>
    </location>
</feature>
<accession>A0ABR7BP03</accession>
<evidence type="ECO:0000256" key="6">
    <source>
        <dbReference type="ARBA" id="ARBA00022989"/>
    </source>
</evidence>
<evidence type="ECO:0000256" key="3">
    <source>
        <dbReference type="ARBA" id="ARBA00022448"/>
    </source>
</evidence>
<feature type="transmembrane region" description="Helical" evidence="10">
    <location>
        <begin position="89"/>
        <end position="111"/>
    </location>
</feature>
<reference evidence="12 13" key="1">
    <citation type="submission" date="2020-08" db="EMBL/GenBank/DDBJ databases">
        <title>Genome public.</title>
        <authorList>
            <person name="Liu C."/>
            <person name="Sun Q."/>
        </authorList>
    </citation>
    <scope>NUCLEOTIDE SEQUENCE [LARGE SCALE GENOMIC DNA]</scope>
    <source>
        <strain evidence="12 13">NSJ-70</strain>
    </source>
</reference>
<evidence type="ECO:0000313" key="12">
    <source>
        <dbReference type="EMBL" id="MBC5583341.1"/>
    </source>
</evidence>
<keyword evidence="4" id="KW-0050">Antiport</keyword>
<proteinExistence type="inferred from homology"/>
<evidence type="ECO:0000256" key="1">
    <source>
        <dbReference type="ARBA" id="ARBA00004141"/>
    </source>
</evidence>
<keyword evidence="6 10" id="KW-1133">Transmembrane helix</keyword>
<feature type="transmembrane region" description="Helical" evidence="10">
    <location>
        <begin position="300"/>
        <end position="322"/>
    </location>
</feature>
<evidence type="ECO:0000256" key="7">
    <source>
        <dbReference type="ARBA" id="ARBA00023065"/>
    </source>
</evidence>
<feature type="transmembrane region" description="Helical" evidence="10">
    <location>
        <begin position="34"/>
        <end position="53"/>
    </location>
</feature>
<dbReference type="Pfam" id="PF00999">
    <property type="entry name" value="Na_H_Exchanger"/>
    <property type="match status" value="1"/>
</dbReference>
<dbReference type="PANTHER" id="PTHR43562:SF1">
    <property type="entry name" value="NA(+)_H(+) ANTIPORTER YJBQ-RELATED"/>
    <property type="match status" value="1"/>
</dbReference>
<keyword evidence="3" id="KW-0813">Transport</keyword>
<feature type="transmembrane region" description="Helical" evidence="10">
    <location>
        <begin position="270"/>
        <end position="288"/>
    </location>
</feature>
<comment type="similarity">
    <text evidence="2">Belongs to the monovalent cation:proton antiporter 2 (CPA2) transporter (TC 2.A.37) family.</text>
</comment>
<keyword evidence="8 10" id="KW-0472">Membrane</keyword>
<dbReference type="InterPro" id="IPR038770">
    <property type="entry name" value="Na+/solute_symporter_sf"/>
</dbReference>
<sequence length="557" mass="60782">MTVDLISLAIIALVAAACPIVAKLIPNKLVPETVFLLIAGALLGPHLAGAIVLTDSVGLLSDLGLAFLFLLAGYEINPKSLTGSQGKRGLLTWGISILLAFAVVRATPFFSVSHIDGIAVAIALTTTALGTLMPILKERELTGTRVGESILAYGTWGELCPVLAMAVLLSSRAEWKTVLILLAFVAIAVIVAVVPAKAKKAGHRLFHFLTANAEGTSQTMMRMVVVLLVGLVALSAAFDLDIVLGAFAAGFVLRYIIPEGDHGLEKKLDGVAYGFLIPIFFVVSGAKIDLMAVFQQPALLVGFILMLLLIRAVPIFVALSTGKDTRDISTHNRLTIALYCTTALPIIVAVTSVAVSANAMSQETASVLVAAGAITVFLMPLLGMLTYRVADAKPLEAVKEITRNPRDIGDILREHWELERMLARKEALERLATRREGREADDRDWQERAALLQRRSARKRAIDEALDYAAQEMARRELAPDADPDGDGPLLPQAQQRREERCRRMAERVVREYRRRMGEMGRAAERMGLSEDDVKQMFDDARQRRDERGHERGGRRR</sequence>
<evidence type="ECO:0000256" key="9">
    <source>
        <dbReference type="SAM" id="MobiDB-lite"/>
    </source>
</evidence>
<evidence type="ECO:0000256" key="5">
    <source>
        <dbReference type="ARBA" id="ARBA00022692"/>
    </source>
</evidence>
<keyword evidence="5 10" id="KW-0812">Transmembrane</keyword>
<evidence type="ECO:0000256" key="2">
    <source>
        <dbReference type="ARBA" id="ARBA00005551"/>
    </source>
</evidence>
<feature type="transmembrane region" description="Helical" evidence="10">
    <location>
        <begin position="367"/>
        <end position="387"/>
    </location>
</feature>
<feature type="transmembrane region" description="Helical" evidence="10">
    <location>
        <begin position="175"/>
        <end position="198"/>
    </location>
</feature>
<dbReference type="RefSeq" id="WP_186938002.1">
    <property type="nucleotide sequence ID" value="NZ_JACOOA010000001.1"/>
</dbReference>
<evidence type="ECO:0000256" key="10">
    <source>
        <dbReference type="SAM" id="Phobius"/>
    </source>
</evidence>
<organism evidence="12 13">
    <name type="scientific">Eggerthella hominis</name>
    <dbReference type="NCBI Taxonomy" id="2763043"/>
    <lineage>
        <taxon>Bacteria</taxon>
        <taxon>Bacillati</taxon>
        <taxon>Actinomycetota</taxon>
        <taxon>Coriobacteriia</taxon>
        <taxon>Eggerthellales</taxon>
        <taxon>Eggerthellaceae</taxon>
        <taxon>Eggerthella</taxon>
    </lineage>
</organism>
<name>A0ABR7BP03_9ACTN</name>
<dbReference type="PANTHER" id="PTHR43562">
    <property type="entry name" value="NAPA-TYPE SODIUM/HYDROGEN ANTIPORTER"/>
    <property type="match status" value="1"/>
</dbReference>
<dbReference type="Gene3D" id="1.20.1530.20">
    <property type="match status" value="1"/>
</dbReference>
<protein>
    <submittedName>
        <fullName evidence="12">Cation:proton antiporter</fullName>
    </submittedName>
</protein>
<feature type="transmembrane region" description="Helical" evidence="10">
    <location>
        <begin position="148"/>
        <end position="169"/>
    </location>
</feature>
<dbReference type="InterPro" id="IPR006153">
    <property type="entry name" value="Cation/H_exchanger_TM"/>
</dbReference>
<feature type="transmembrane region" description="Helical" evidence="10">
    <location>
        <begin position="59"/>
        <end position="77"/>
    </location>
</feature>
<feature type="transmembrane region" description="Helical" evidence="10">
    <location>
        <begin position="6"/>
        <end position="22"/>
    </location>
</feature>
<evidence type="ECO:0000256" key="4">
    <source>
        <dbReference type="ARBA" id="ARBA00022449"/>
    </source>
</evidence>
<keyword evidence="7" id="KW-0406">Ion transport</keyword>
<feature type="region of interest" description="Disordered" evidence="9">
    <location>
        <begin position="479"/>
        <end position="502"/>
    </location>
</feature>
<feature type="transmembrane region" description="Helical" evidence="10">
    <location>
        <begin position="334"/>
        <end position="355"/>
    </location>
</feature>
<dbReference type="EMBL" id="JACOOA010000001">
    <property type="protein sequence ID" value="MBC5583341.1"/>
    <property type="molecule type" value="Genomic_DNA"/>
</dbReference>
<evidence type="ECO:0000256" key="8">
    <source>
        <dbReference type="ARBA" id="ARBA00023136"/>
    </source>
</evidence>